<feature type="region of interest" description="Disordered" evidence="3">
    <location>
        <begin position="31"/>
        <end position="56"/>
    </location>
</feature>
<keyword evidence="6" id="KW-1185">Reference proteome</keyword>
<feature type="region of interest" description="Disordered" evidence="3">
    <location>
        <begin position="117"/>
        <end position="260"/>
    </location>
</feature>
<feature type="compositionally biased region" description="Polar residues" evidence="3">
    <location>
        <begin position="245"/>
        <end position="254"/>
    </location>
</feature>
<feature type="compositionally biased region" description="Low complexity" evidence="3">
    <location>
        <begin position="171"/>
        <end position="201"/>
    </location>
</feature>
<dbReference type="GO" id="GO:0046872">
    <property type="term" value="F:metal ion binding"/>
    <property type="evidence" value="ECO:0007669"/>
    <property type="project" value="UniProtKB-KW"/>
</dbReference>
<feature type="domain" description="DDE Tnp4" evidence="4">
    <location>
        <begin position="50"/>
        <end position="116"/>
    </location>
</feature>
<reference evidence="5" key="1">
    <citation type="journal article" date="2014" name="Int. J. Syst. Evol. Microbiol.">
        <title>Complete genome sequence of Corynebacterium casei LMG S-19264T (=DSM 44701T), isolated from a smear-ripened cheese.</title>
        <authorList>
            <consortium name="US DOE Joint Genome Institute (JGI-PGF)"/>
            <person name="Walter F."/>
            <person name="Albersmeier A."/>
            <person name="Kalinowski J."/>
            <person name="Ruckert C."/>
        </authorList>
    </citation>
    <scope>NUCLEOTIDE SEQUENCE</scope>
    <source>
        <strain evidence="5">JCM 3131</strain>
    </source>
</reference>
<evidence type="ECO:0000256" key="2">
    <source>
        <dbReference type="ARBA" id="ARBA00022723"/>
    </source>
</evidence>
<comment type="caution">
    <text evidence="5">The sequence shown here is derived from an EMBL/GenBank/DDBJ whole genome shotgun (WGS) entry which is preliminary data.</text>
</comment>
<protein>
    <recommendedName>
        <fullName evidence="4">DDE Tnp4 domain-containing protein</fullName>
    </recommendedName>
</protein>
<evidence type="ECO:0000256" key="3">
    <source>
        <dbReference type="SAM" id="MobiDB-lite"/>
    </source>
</evidence>
<evidence type="ECO:0000256" key="1">
    <source>
        <dbReference type="ARBA" id="ARBA00001968"/>
    </source>
</evidence>
<reference evidence="5" key="2">
    <citation type="submission" date="2020-09" db="EMBL/GenBank/DDBJ databases">
        <authorList>
            <person name="Sun Q."/>
            <person name="Ohkuma M."/>
        </authorList>
    </citation>
    <scope>NUCLEOTIDE SEQUENCE</scope>
    <source>
        <strain evidence="5">JCM 3131</strain>
    </source>
</reference>
<keyword evidence="2" id="KW-0479">Metal-binding</keyword>
<comment type="cofactor">
    <cofactor evidence="1">
        <name>a divalent metal cation</name>
        <dbReference type="ChEBI" id="CHEBI:60240"/>
    </cofactor>
</comment>
<proteinExistence type="predicted"/>
<dbReference type="AlphaFoldDB" id="A0A918EWY0"/>
<feature type="compositionally biased region" description="Basic residues" evidence="3">
    <location>
        <begin position="119"/>
        <end position="128"/>
    </location>
</feature>
<dbReference type="Pfam" id="PF13359">
    <property type="entry name" value="DDE_Tnp_4"/>
    <property type="match status" value="1"/>
</dbReference>
<evidence type="ECO:0000313" key="5">
    <source>
        <dbReference type="EMBL" id="GGQ84034.1"/>
    </source>
</evidence>
<accession>A0A918EWY0</accession>
<dbReference type="InterPro" id="IPR027806">
    <property type="entry name" value="HARBI1_dom"/>
</dbReference>
<sequence>MLSPSGPGLRLRTPADVFAYARAEGGELRLDRHRGAGPSAGGRSRGGRAFVSGKKKQNTMKATVIADHKGRTLWTDALRPGRTHDATAARAAGVTGCSDHLEQVEVLLDDGYLGLGRAPRTRPFRRRGSPVPERCPAGSHRGNVTGTATRPTASPSNTAWPTTNAGNNASAGRTAATGCPTPAAPSPASSSTAPSPPEAGARGTWHVPPASRIGSSLRPAGGEEFCHRLGGLDGAGKPPGMVVGQTISFSSSSVAPALRA</sequence>
<organism evidence="5 6">
    <name type="scientific">Streptomyces ruber</name>
    <dbReference type="NCBI Taxonomy" id="83378"/>
    <lineage>
        <taxon>Bacteria</taxon>
        <taxon>Bacillati</taxon>
        <taxon>Actinomycetota</taxon>
        <taxon>Actinomycetes</taxon>
        <taxon>Kitasatosporales</taxon>
        <taxon>Streptomycetaceae</taxon>
        <taxon>Streptomyces</taxon>
    </lineage>
</organism>
<feature type="compositionally biased region" description="Polar residues" evidence="3">
    <location>
        <begin position="142"/>
        <end position="170"/>
    </location>
</feature>
<gene>
    <name evidence="5" type="ORF">GCM10010145_62070</name>
</gene>
<evidence type="ECO:0000259" key="4">
    <source>
        <dbReference type="Pfam" id="PF13359"/>
    </source>
</evidence>
<name>A0A918EWY0_9ACTN</name>
<evidence type="ECO:0000313" key="6">
    <source>
        <dbReference type="Proteomes" id="UP000620156"/>
    </source>
</evidence>
<dbReference type="EMBL" id="BMQK01000021">
    <property type="protein sequence ID" value="GGQ84034.1"/>
    <property type="molecule type" value="Genomic_DNA"/>
</dbReference>
<dbReference type="Proteomes" id="UP000620156">
    <property type="component" value="Unassembled WGS sequence"/>
</dbReference>